<dbReference type="PROSITE" id="PS51318">
    <property type="entry name" value="TAT"/>
    <property type="match status" value="1"/>
</dbReference>
<dbReference type="InterPro" id="IPR017853">
    <property type="entry name" value="GH"/>
</dbReference>
<dbReference type="Proteomes" id="UP001277761">
    <property type="component" value="Unassembled WGS sequence"/>
</dbReference>
<reference evidence="2 3" key="1">
    <citation type="submission" date="2023-11" db="EMBL/GenBank/DDBJ databases">
        <authorList>
            <person name="Xu M."/>
            <person name="Jiang T."/>
        </authorList>
    </citation>
    <scope>NUCLEOTIDE SEQUENCE [LARGE SCALE GENOMIC DNA]</scope>
    <source>
        <strain evidence="2 3">SD</strain>
    </source>
</reference>
<dbReference type="EMBL" id="JAXAVX010000005">
    <property type="protein sequence ID" value="MDX8152345.1"/>
    <property type="molecule type" value="Genomic_DNA"/>
</dbReference>
<organism evidence="2 3">
    <name type="scientific">Patulibacter brassicae</name>
    <dbReference type="NCBI Taxonomy" id="1705717"/>
    <lineage>
        <taxon>Bacteria</taxon>
        <taxon>Bacillati</taxon>
        <taxon>Actinomycetota</taxon>
        <taxon>Thermoleophilia</taxon>
        <taxon>Solirubrobacterales</taxon>
        <taxon>Patulibacteraceae</taxon>
        <taxon>Patulibacter</taxon>
    </lineage>
</organism>
<accession>A0ABU4VNJ0</accession>
<proteinExistence type="predicted"/>
<evidence type="ECO:0000313" key="3">
    <source>
        <dbReference type="Proteomes" id="UP001277761"/>
    </source>
</evidence>
<feature type="signal peptide" evidence="1">
    <location>
        <begin position="1"/>
        <end position="38"/>
    </location>
</feature>
<keyword evidence="1" id="KW-0732">Signal</keyword>
<gene>
    <name evidence="2" type="ORF">SK069_12115</name>
</gene>
<keyword evidence="3" id="KW-1185">Reference proteome</keyword>
<evidence type="ECO:0008006" key="4">
    <source>
        <dbReference type="Google" id="ProtNLM"/>
    </source>
</evidence>
<dbReference type="Gene3D" id="3.20.20.80">
    <property type="entry name" value="Glycosidases"/>
    <property type="match status" value="1"/>
</dbReference>
<comment type="caution">
    <text evidence="2">The sequence shown here is derived from an EMBL/GenBank/DDBJ whole genome shotgun (WGS) entry which is preliminary data.</text>
</comment>
<sequence length="348" mass="38447">MPRSAAPVRPATRRRALRGAVPALVVLAAGVAAAPAGATTWGLADQKATTFAQPAFGELRAAGLSTARYVVRYDALRYRDSPTLGYHAALLDAWLTAARAAGVRPLVTFWVTASGSRSLRNAVSTTRFVQDVRRFRATYPWVRDFSLFNEPNLTGPFRGKPEALGRLYRAVKRELASCSGCTLLGGDIHLTSGREAGAYALRVRRAAGRSIPAWGLNNYNDVNDGKATETGRFLRSSAVRRSKVWITESGGVYSRKASSERSNPFLAQRRKASGDVARERYQYDATRFLHTIAKRYASRIQRIYVYQLQSEPNPAWTPGTRNGSWDSGLLDPRGQKRRSFTYLLDDVL</sequence>
<dbReference type="SUPFAM" id="SSF51445">
    <property type="entry name" value="(Trans)glycosidases"/>
    <property type="match status" value="1"/>
</dbReference>
<dbReference type="InterPro" id="IPR006311">
    <property type="entry name" value="TAT_signal"/>
</dbReference>
<dbReference type="RefSeq" id="WP_319954499.1">
    <property type="nucleotide sequence ID" value="NZ_JAXAVX010000005.1"/>
</dbReference>
<evidence type="ECO:0000256" key="1">
    <source>
        <dbReference type="SAM" id="SignalP"/>
    </source>
</evidence>
<evidence type="ECO:0000313" key="2">
    <source>
        <dbReference type="EMBL" id="MDX8152345.1"/>
    </source>
</evidence>
<feature type="chain" id="PRO_5046629774" description="Cellulase family glycosylhydrolase" evidence="1">
    <location>
        <begin position="39"/>
        <end position="348"/>
    </location>
</feature>
<name>A0ABU4VNJ0_9ACTN</name>
<protein>
    <recommendedName>
        <fullName evidence="4">Cellulase family glycosylhydrolase</fullName>
    </recommendedName>
</protein>